<gene>
    <name evidence="1" type="ORF">AWH69_03650</name>
</gene>
<evidence type="ECO:0000313" key="1">
    <source>
        <dbReference type="EMBL" id="OAB88875.1"/>
    </source>
</evidence>
<evidence type="ECO:0000313" key="2">
    <source>
        <dbReference type="Proteomes" id="UP000076976"/>
    </source>
</evidence>
<dbReference type="STRING" id="262209.AWH69_03650"/>
<organism evidence="1 2">
    <name type="scientific">Janibacter melonis</name>
    <dbReference type="NCBI Taxonomy" id="262209"/>
    <lineage>
        <taxon>Bacteria</taxon>
        <taxon>Bacillati</taxon>
        <taxon>Actinomycetota</taxon>
        <taxon>Actinomycetes</taxon>
        <taxon>Micrococcales</taxon>
        <taxon>Intrasporangiaceae</taxon>
        <taxon>Janibacter</taxon>
    </lineage>
</organism>
<dbReference type="InterPro" id="IPR045654">
    <property type="entry name" value="DUF6395"/>
</dbReference>
<dbReference type="Proteomes" id="UP000076976">
    <property type="component" value="Unassembled WGS sequence"/>
</dbReference>
<name>A0A176QGD2_9MICO</name>
<reference evidence="1 2" key="1">
    <citation type="submission" date="2016-01" db="EMBL/GenBank/DDBJ databases">
        <title>Janibacter melonis strain CD11_4 genome sequencing and assembly.</title>
        <authorList>
            <person name="Nair G.R."/>
            <person name="Kaur G."/>
            <person name="Chander A.M."/>
            <person name="Mayilraj S."/>
        </authorList>
    </citation>
    <scope>NUCLEOTIDE SEQUENCE [LARGE SCALE GENOMIC DNA]</scope>
    <source>
        <strain evidence="1 2">CD11-4</strain>
    </source>
</reference>
<dbReference type="EMBL" id="LQZG01000001">
    <property type="protein sequence ID" value="OAB88875.1"/>
    <property type="molecule type" value="Genomic_DNA"/>
</dbReference>
<dbReference type="AlphaFoldDB" id="A0A176QGD2"/>
<protein>
    <submittedName>
        <fullName evidence="1">Uncharacterized protein</fullName>
    </submittedName>
</protein>
<keyword evidence="2" id="KW-1185">Reference proteome</keyword>
<sequence length="469" mass="51241">MHLEITRDGPTVAMTFTPGPGEPAAPRRGRMVRRTARYEAHEGPVHPDLLVLSALLTVLPFVDRSVPVTSSPAVSTTLADAASTAWGMTLADVDPALPAREAPVGGVPALCFSGGTDSVATLALMPAGTRSYYLRRVRPRDDSRRTRLRLEAAEASCRRIAELGYDITCVDSDMEHLREPIGFADDLGNAVPALLHADVDALDAVAWGAPLEATYRLQVGRFRDFRRSPFVRTTGPLLRAVGVEPMIPVAGLSEVLTSLVVAEHPIGSAAQSCMRGRALGSPCLRCAKCARKTLLRGAVTGTWPAAEELDVMLREPEPRRHLLADPIKVEPVVAHCVHRYLADIPQDSRSEVLQLVAAKVGADPLPWLRRSYEPALELIPGRYQDECRSLVRRWAEPMSADEERAVTGYRLRPAAKDAARADAQRHLVAWYEAHPPPRTPLVELVGDKVRGARQRLATILRARRVPPPR</sequence>
<accession>A0A176QGD2</accession>
<proteinExistence type="predicted"/>
<dbReference type="Pfam" id="PF19932">
    <property type="entry name" value="DUF6395"/>
    <property type="match status" value="1"/>
</dbReference>
<comment type="caution">
    <text evidence="1">The sequence shown here is derived from an EMBL/GenBank/DDBJ whole genome shotgun (WGS) entry which is preliminary data.</text>
</comment>